<keyword evidence="3" id="KW-1185">Reference proteome</keyword>
<accession>A0ABS5E4U1</accession>
<evidence type="ECO:0000313" key="3">
    <source>
        <dbReference type="Proteomes" id="UP000677812"/>
    </source>
</evidence>
<dbReference type="Proteomes" id="UP000677812">
    <property type="component" value="Unassembled WGS sequence"/>
</dbReference>
<name>A0ABS5E4U1_9PROT</name>
<keyword evidence="1" id="KW-0732">Signal</keyword>
<comment type="caution">
    <text evidence="2">The sequence shown here is derived from an EMBL/GenBank/DDBJ whole genome shotgun (WGS) entry which is preliminary data.</text>
</comment>
<sequence>MKKLMATAAWCLTPISALAASTPAAQDNSGNYQAVSVVSPINSNNQVSVPTYKGDDNQWHRAQAVLVACGLDSNNHPVSCDNNANINQPNGVAGLNASGEVTAPSDTSTTTLSQGGNLGVFPITKSYAGTEQSSPILSALRKTDDNGTTWDAPGDLQGQGFEWDHTWMLGGHRADDKGHHFVFGQPVSGGLGGVVDGVFMNAKSAAQGTGVSAGTWNGMVNGNMNFDAATRATETGSTPPKFVASSAIQDPDGVTHAITFTATGATFSPALPAYWAKMLVPGMNIATNEIGVAKIPENRWNEPWNTNDQFRHTFNVYMGTISSWNTLSDGTVDSISLDTGWYVPQQNVFGYGATPGKIPGRDTLDGSTPQLDTFFTNYSKPVIEFGVFTKAFPDYLLCVLNNNPRGDIADPNGSQGSLVHECDNEYDLWNHDPVDYRSSIHGLTMVFDNAGGGKLTRDSLGIGIAGGDALPYGIRVWNLLPNSIAYQAMGMGNITQHNIYQPEVVGQSAGSEYTAQNWQFSSGSKAGVDTSTLRLTQYRDTDISNGFTGDTHTTNSLHLSYKADGVQDPQSEQNAQSFGQIVWNPQNYLNGVALAAGGSFQAPQVGLVAMPSGPAMAPNGFSTPYMLTDSVGAKTANGNISLTSPVAVKSSITMDDTNGQPVGAMQWNDQFKVFYNTMSTEFTNFVNIDAASQGLKVSNNTTTGSLTVQSEAQMNGMIHANGALSAPYILANGVGAQSGNAVTVTSALQVRGGTTSDQSYGLHDLPSTGVSDGAHAWCADCKLNGIAGVEAYWHAYANKWTDAMNNALSN</sequence>
<dbReference type="EMBL" id="JAGRQH010000001">
    <property type="protein sequence ID" value="MBR0558920.1"/>
    <property type="molecule type" value="Genomic_DNA"/>
</dbReference>
<organism evidence="2 3">
    <name type="scientific">Neokomagataea anthophila</name>
    <dbReference type="NCBI Taxonomy" id="2826925"/>
    <lineage>
        <taxon>Bacteria</taxon>
        <taxon>Pseudomonadati</taxon>
        <taxon>Pseudomonadota</taxon>
        <taxon>Alphaproteobacteria</taxon>
        <taxon>Acetobacterales</taxon>
        <taxon>Acetobacteraceae</taxon>
        <taxon>Neokomagataea</taxon>
    </lineage>
</organism>
<gene>
    <name evidence="2" type="ORF">KB213_02430</name>
</gene>
<feature type="chain" id="PRO_5045167473" evidence="1">
    <location>
        <begin position="20"/>
        <end position="810"/>
    </location>
</feature>
<protein>
    <submittedName>
        <fullName evidence="2">Uncharacterized protein</fullName>
    </submittedName>
</protein>
<evidence type="ECO:0000313" key="2">
    <source>
        <dbReference type="EMBL" id="MBR0558920.1"/>
    </source>
</evidence>
<evidence type="ECO:0000256" key="1">
    <source>
        <dbReference type="SAM" id="SignalP"/>
    </source>
</evidence>
<proteinExistence type="predicted"/>
<dbReference type="RefSeq" id="WP_211680461.1">
    <property type="nucleotide sequence ID" value="NZ_JAGRQH010000001.1"/>
</dbReference>
<reference evidence="2 3" key="1">
    <citation type="submission" date="2021-04" db="EMBL/GenBank/DDBJ databases">
        <title>The complete genome sequence of Neokomagataea sp. TBRC 2177.</title>
        <authorList>
            <person name="Charoenyingcharoen P."/>
            <person name="Yukphan P."/>
        </authorList>
    </citation>
    <scope>NUCLEOTIDE SEQUENCE [LARGE SCALE GENOMIC DNA]</scope>
    <source>
        <strain evidence="2 3">TBRC 2177</strain>
    </source>
</reference>
<feature type="signal peptide" evidence="1">
    <location>
        <begin position="1"/>
        <end position="19"/>
    </location>
</feature>